<dbReference type="OrthoDB" id="695256at2759"/>
<dbReference type="Gene3D" id="3.40.395.10">
    <property type="entry name" value="Adenoviral Proteinase, Chain A"/>
    <property type="match status" value="1"/>
</dbReference>
<name>A0A9W8CFH3_9POAL</name>
<dbReference type="AlphaFoldDB" id="A0A9W8CFH3"/>
<dbReference type="InterPro" id="IPR003653">
    <property type="entry name" value="Peptidase_C48_C"/>
</dbReference>
<dbReference type="Pfam" id="PF02902">
    <property type="entry name" value="Peptidase_C48"/>
    <property type="match status" value="1"/>
</dbReference>
<evidence type="ECO:0000256" key="4">
    <source>
        <dbReference type="ARBA" id="ARBA00022807"/>
    </source>
</evidence>
<evidence type="ECO:0000313" key="6">
    <source>
        <dbReference type="EMBL" id="KAJ1256225.1"/>
    </source>
</evidence>
<evidence type="ECO:0000313" key="7">
    <source>
        <dbReference type="Proteomes" id="UP001164776"/>
    </source>
</evidence>
<comment type="similarity">
    <text evidence="1">Belongs to the peptidase C48 family.</text>
</comment>
<accession>A0A9W8CFH3</accession>
<feature type="domain" description="Ubiquitin-like protease family profile" evidence="5">
    <location>
        <begin position="78"/>
        <end position="265"/>
    </location>
</feature>
<dbReference type="InterPro" id="IPR038765">
    <property type="entry name" value="Papain-like_cys_pep_sf"/>
</dbReference>
<dbReference type="PANTHER" id="PTHR12606:SF155">
    <property type="entry name" value="OS04G0316900 PROTEIN"/>
    <property type="match status" value="1"/>
</dbReference>
<keyword evidence="2" id="KW-0645">Protease</keyword>
<feature type="non-terminal residue" evidence="6">
    <location>
        <position position="589"/>
    </location>
</feature>
<proteinExistence type="inferred from homology"/>
<keyword evidence="7" id="KW-1185">Reference proteome</keyword>
<protein>
    <recommendedName>
        <fullName evidence="5">Ubiquitin-like protease family profile domain-containing protein</fullName>
    </recommendedName>
</protein>
<reference evidence="6 7" key="1">
    <citation type="submission" date="2022-10" db="EMBL/GenBank/DDBJ databases">
        <title>WGS assembly of Paspalum vaginatum 540-79.</title>
        <authorList>
            <person name="Sun G."/>
            <person name="Wase N."/>
            <person name="Shu S."/>
            <person name="Jenkins J."/>
            <person name="Zhou B."/>
            <person name="Torres-Rodriguez J."/>
            <person name="Chen C."/>
            <person name="Sandor L."/>
            <person name="Plott C."/>
            <person name="Yoshinga Y."/>
            <person name="Daum C."/>
            <person name="Qi P."/>
            <person name="Barry K."/>
            <person name="Lipzen A."/>
            <person name="Berry L."/>
            <person name="Pedersen C."/>
            <person name="Gottilla T."/>
            <person name="Foltz A."/>
            <person name="Yu H."/>
            <person name="O'Malley R."/>
            <person name="Zhang C."/>
            <person name="Devos K."/>
            <person name="Sigmon B."/>
            <person name="Yu B."/>
            <person name="Obata T."/>
            <person name="Schmutz J."/>
            <person name="Schnable J."/>
        </authorList>
    </citation>
    <scope>NUCLEOTIDE SEQUENCE [LARGE SCALE GENOMIC DNA]</scope>
    <source>
        <strain evidence="7">cv. 540-79</strain>
    </source>
</reference>
<dbReference type="PROSITE" id="PS50600">
    <property type="entry name" value="ULP_PROTEASE"/>
    <property type="match status" value="1"/>
</dbReference>
<dbReference type="GO" id="GO:0016929">
    <property type="term" value="F:deSUMOylase activity"/>
    <property type="evidence" value="ECO:0007669"/>
    <property type="project" value="TreeGrafter"/>
</dbReference>
<evidence type="ECO:0000256" key="2">
    <source>
        <dbReference type="ARBA" id="ARBA00022670"/>
    </source>
</evidence>
<dbReference type="EMBL" id="MU629537">
    <property type="protein sequence ID" value="KAJ1256225.1"/>
    <property type="molecule type" value="Genomic_DNA"/>
</dbReference>
<dbReference type="GO" id="GO:0016926">
    <property type="term" value="P:protein desumoylation"/>
    <property type="evidence" value="ECO:0007669"/>
    <property type="project" value="TreeGrafter"/>
</dbReference>
<dbReference type="GO" id="GO:0005634">
    <property type="term" value="C:nucleus"/>
    <property type="evidence" value="ECO:0007669"/>
    <property type="project" value="TreeGrafter"/>
</dbReference>
<evidence type="ECO:0000259" key="5">
    <source>
        <dbReference type="PROSITE" id="PS50600"/>
    </source>
</evidence>
<dbReference type="GO" id="GO:0006508">
    <property type="term" value="P:proteolysis"/>
    <property type="evidence" value="ECO:0007669"/>
    <property type="project" value="UniProtKB-KW"/>
</dbReference>
<evidence type="ECO:0000256" key="1">
    <source>
        <dbReference type="ARBA" id="ARBA00005234"/>
    </source>
</evidence>
<evidence type="ECO:0000256" key="3">
    <source>
        <dbReference type="ARBA" id="ARBA00022801"/>
    </source>
</evidence>
<comment type="caution">
    <text evidence="6">The sequence shown here is derived from an EMBL/GenBank/DDBJ whole genome shotgun (WGS) entry which is preliminary data.</text>
</comment>
<keyword evidence="4" id="KW-0788">Thiol protease</keyword>
<sequence>MYECRYALLHNKPKKDVASVIVPEGNAIVHVFSITISLDHVCLVVDYICTRDDLVLIEFIKSIPCGPTVVEVVSISPDSISRKHMECLFRHDTYLGDEVINSYLTLLNAREHIKERPGGTVLKEPTFKAEMFKRDARNPQKYDDIDEPRLALQERVQSYINHDMVFIPINVIDTHWYLAVVNARKREIQVLDSLATQFGRTDLKLVLEGIQMQIDAMSRYKELNDHNWPDLQLASWPLREIHLNDARQADGYSCGLFMLSYAEYWTGDKLSDNFTQTDMTHFRQKLATILLSSDLNQRKGKPLYKKKKNEKGDAVGRIPDPYVQILAVSPSPNKRRCCPNPENVIFEDDEGPVTQDELNKWFVDDWDSRIALGCADDLLMSGLSTTDMPVTKEDLIDVMNQDKFIECFNMGVRLLAHREQKRLESMKGKVKKHYMDLRFFKMSGFGKEAIYHKDPSAEELAKTLDSWPQMNYNVTSCRFVLMPWKYGGAYVLFVIDHGNKVVTIIDFTPTLDWCKLLPVKRYWEAILLISKKYKAAYKVKFPEWTHNVFQWKHIFRPDKPIDSKCLNASYLVMQLIEWWDTGLKMQPYM</sequence>
<organism evidence="6 7">
    <name type="scientific">Paspalum vaginatum</name>
    <name type="common">seashore paspalum</name>
    <dbReference type="NCBI Taxonomy" id="158149"/>
    <lineage>
        <taxon>Eukaryota</taxon>
        <taxon>Viridiplantae</taxon>
        <taxon>Streptophyta</taxon>
        <taxon>Embryophyta</taxon>
        <taxon>Tracheophyta</taxon>
        <taxon>Spermatophyta</taxon>
        <taxon>Magnoliopsida</taxon>
        <taxon>Liliopsida</taxon>
        <taxon>Poales</taxon>
        <taxon>Poaceae</taxon>
        <taxon>PACMAD clade</taxon>
        <taxon>Panicoideae</taxon>
        <taxon>Andropogonodae</taxon>
        <taxon>Paspaleae</taxon>
        <taxon>Paspalinae</taxon>
        <taxon>Paspalum</taxon>
    </lineage>
</organism>
<gene>
    <name evidence="6" type="ORF">BS78_K060300</name>
</gene>
<dbReference type="Proteomes" id="UP001164776">
    <property type="component" value="Unassembled WGS sequence"/>
</dbReference>
<dbReference type="PANTHER" id="PTHR12606">
    <property type="entry name" value="SENTRIN/SUMO-SPECIFIC PROTEASE"/>
    <property type="match status" value="1"/>
</dbReference>
<keyword evidence="3" id="KW-0378">Hydrolase</keyword>
<dbReference type="SUPFAM" id="SSF54001">
    <property type="entry name" value="Cysteine proteinases"/>
    <property type="match status" value="1"/>
</dbReference>